<keyword evidence="3 4" id="KW-1015">Disulfide bond</keyword>
<dbReference type="InterPro" id="IPR035976">
    <property type="entry name" value="Sushi/SCR/CCP_sf"/>
</dbReference>
<evidence type="ECO:0000256" key="4">
    <source>
        <dbReference type="PROSITE-ProRule" id="PRU00302"/>
    </source>
</evidence>
<sequence length="103" mass="11154">MLSARPTGMVNCSDPGIPANSIRQSKIEHGNFTFGTVVFYDYCGHPGSPPNGVLTGEKFTFGSTVRYSCLGGRQLKGESSRMCQLNGMWSAPMPFCSGEHFKP</sequence>
<dbReference type="SMART" id="SM00032">
    <property type="entry name" value="CCP"/>
    <property type="match status" value="1"/>
</dbReference>
<name>A0ABV0NK25_9TELE</name>
<protein>
    <recommendedName>
        <fullName evidence="5">Sushi domain-containing protein</fullName>
    </recommendedName>
</protein>
<reference evidence="6 7" key="1">
    <citation type="submission" date="2021-06" db="EMBL/GenBank/DDBJ databases">
        <authorList>
            <person name="Palmer J.M."/>
        </authorList>
    </citation>
    <scope>NUCLEOTIDE SEQUENCE [LARGE SCALE GENOMIC DNA]</scope>
    <source>
        <strain evidence="6 7">GA_2019</strain>
        <tissue evidence="6">Muscle</tissue>
    </source>
</reference>
<accession>A0ABV0NK25</accession>
<dbReference type="Pfam" id="PF00084">
    <property type="entry name" value="Sushi"/>
    <property type="match status" value="1"/>
</dbReference>
<evidence type="ECO:0000256" key="3">
    <source>
        <dbReference type="ARBA" id="ARBA00023157"/>
    </source>
</evidence>
<dbReference type="Gene3D" id="2.10.70.10">
    <property type="entry name" value="Complement Module, domain 1"/>
    <property type="match status" value="1"/>
</dbReference>
<keyword evidence="7" id="KW-1185">Reference proteome</keyword>
<evidence type="ECO:0000313" key="7">
    <source>
        <dbReference type="Proteomes" id="UP001476798"/>
    </source>
</evidence>
<feature type="disulfide bond" evidence="4">
    <location>
        <begin position="69"/>
        <end position="96"/>
    </location>
</feature>
<dbReference type="PANTHER" id="PTHR45656:SF4">
    <property type="entry name" value="PROTEIN CBR-CLEC-78"/>
    <property type="match status" value="1"/>
</dbReference>
<dbReference type="PANTHER" id="PTHR45656">
    <property type="entry name" value="PROTEIN CBR-CLEC-78"/>
    <property type="match status" value="1"/>
</dbReference>
<evidence type="ECO:0000256" key="2">
    <source>
        <dbReference type="ARBA" id="ARBA00022737"/>
    </source>
</evidence>
<evidence type="ECO:0000313" key="6">
    <source>
        <dbReference type="EMBL" id="MEQ2171660.1"/>
    </source>
</evidence>
<organism evidence="6 7">
    <name type="scientific">Goodea atripinnis</name>
    <dbReference type="NCBI Taxonomy" id="208336"/>
    <lineage>
        <taxon>Eukaryota</taxon>
        <taxon>Metazoa</taxon>
        <taxon>Chordata</taxon>
        <taxon>Craniata</taxon>
        <taxon>Vertebrata</taxon>
        <taxon>Euteleostomi</taxon>
        <taxon>Actinopterygii</taxon>
        <taxon>Neopterygii</taxon>
        <taxon>Teleostei</taxon>
        <taxon>Neoteleostei</taxon>
        <taxon>Acanthomorphata</taxon>
        <taxon>Ovalentaria</taxon>
        <taxon>Atherinomorphae</taxon>
        <taxon>Cyprinodontiformes</taxon>
        <taxon>Goodeidae</taxon>
        <taxon>Goodea</taxon>
    </lineage>
</organism>
<dbReference type="Proteomes" id="UP001476798">
    <property type="component" value="Unassembled WGS sequence"/>
</dbReference>
<evidence type="ECO:0000256" key="1">
    <source>
        <dbReference type="ARBA" id="ARBA00022729"/>
    </source>
</evidence>
<gene>
    <name evidence="6" type="ORF">GOODEAATRI_013117</name>
</gene>
<proteinExistence type="predicted"/>
<comment type="caution">
    <text evidence="4">Lacks conserved residue(s) required for the propagation of feature annotation.</text>
</comment>
<dbReference type="PROSITE" id="PS50923">
    <property type="entry name" value="SUSHI"/>
    <property type="match status" value="1"/>
</dbReference>
<dbReference type="SUPFAM" id="SSF57535">
    <property type="entry name" value="Complement control module/SCR domain"/>
    <property type="match status" value="1"/>
</dbReference>
<keyword evidence="4" id="KW-0768">Sushi</keyword>
<dbReference type="InterPro" id="IPR000436">
    <property type="entry name" value="Sushi_SCR_CCP_dom"/>
</dbReference>
<dbReference type="EMBL" id="JAHRIO010040848">
    <property type="protein sequence ID" value="MEQ2171660.1"/>
    <property type="molecule type" value="Genomic_DNA"/>
</dbReference>
<dbReference type="CDD" id="cd00033">
    <property type="entry name" value="CCP"/>
    <property type="match status" value="1"/>
</dbReference>
<comment type="caution">
    <text evidence="6">The sequence shown here is derived from an EMBL/GenBank/DDBJ whole genome shotgun (WGS) entry which is preliminary data.</text>
</comment>
<keyword evidence="2" id="KW-0677">Repeat</keyword>
<feature type="domain" description="Sushi" evidence="5">
    <location>
        <begin position="41"/>
        <end position="98"/>
    </location>
</feature>
<dbReference type="InterPro" id="IPR051277">
    <property type="entry name" value="SEZ6_CSMD_C4BPB_Regulators"/>
</dbReference>
<evidence type="ECO:0000259" key="5">
    <source>
        <dbReference type="PROSITE" id="PS50923"/>
    </source>
</evidence>
<keyword evidence="1" id="KW-0732">Signal</keyword>